<protein>
    <submittedName>
        <fullName evidence="2">F-box domain-containing protein</fullName>
    </submittedName>
</protein>
<keyword evidence="1" id="KW-1185">Reference proteome</keyword>
<sequence length="341" mass="37994">MPQSITKQTCDATEPNLCNLQSPIARDPSSLSAHSRMDSVPVVFLDALCDAMKKTDLWNLLELQAPWSSTVNTLFSRRREFAVFLSANHEGTEVGIRFAQDFFSRLAVGQFGVWSRYHRIRRVLIGYDEFECANGTKVIQQEFFRTKIVSALNSIADAYSVDVNTILPENLPASVFSSLYGRAEQIKTGYAGAECIDFIERQIALGHLKVLELRGGADWPDTINASLKAFLKSPNFESLDISETNLTVDLDMLISVVNSFLKGTIRRSTAVGDVLCGKPAKGEMKKLHRAIISGDVLPPFDGLREHAAVYRLGSVGWTWIDPKKKSSRLNVHFTNDYVQIS</sequence>
<dbReference type="WBParaSite" id="L893_g307.t1">
    <property type="protein sequence ID" value="L893_g307.t1"/>
    <property type="gene ID" value="L893_g307"/>
</dbReference>
<organism evidence="1 2">
    <name type="scientific">Steinernema glaseri</name>
    <dbReference type="NCBI Taxonomy" id="37863"/>
    <lineage>
        <taxon>Eukaryota</taxon>
        <taxon>Metazoa</taxon>
        <taxon>Ecdysozoa</taxon>
        <taxon>Nematoda</taxon>
        <taxon>Chromadorea</taxon>
        <taxon>Rhabditida</taxon>
        <taxon>Tylenchina</taxon>
        <taxon>Panagrolaimomorpha</taxon>
        <taxon>Strongyloidoidea</taxon>
        <taxon>Steinernematidae</taxon>
        <taxon>Steinernema</taxon>
    </lineage>
</organism>
<accession>A0A1I7ZXY7</accession>
<proteinExistence type="predicted"/>
<name>A0A1I7ZXY7_9BILA</name>
<dbReference type="AlphaFoldDB" id="A0A1I7ZXY7"/>
<reference evidence="2" key="1">
    <citation type="submission" date="2016-11" db="UniProtKB">
        <authorList>
            <consortium name="WormBaseParasite"/>
        </authorList>
    </citation>
    <scope>IDENTIFICATION</scope>
</reference>
<evidence type="ECO:0000313" key="1">
    <source>
        <dbReference type="Proteomes" id="UP000095287"/>
    </source>
</evidence>
<dbReference type="Proteomes" id="UP000095287">
    <property type="component" value="Unplaced"/>
</dbReference>
<evidence type="ECO:0000313" key="2">
    <source>
        <dbReference type="WBParaSite" id="L893_g307.t1"/>
    </source>
</evidence>